<accession>A0AAU6VZI0</accession>
<protein>
    <submittedName>
        <fullName evidence="1">Uncharacterized protein</fullName>
    </submittedName>
</protein>
<proteinExistence type="predicted"/>
<organism evidence="1">
    <name type="scientific">Pseudomonas phage Lyrsu03</name>
    <dbReference type="NCBI Taxonomy" id="3138537"/>
    <lineage>
        <taxon>Viruses</taxon>
    </lineage>
</organism>
<dbReference type="EMBL" id="PP179314">
    <property type="protein sequence ID" value="XAI69846.1"/>
    <property type="molecule type" value="Genomic_DNA"/>
</dbReference>
<reference evidence="1" key="1">
    <citation type="journal article" date="2024" name="J. Gen. Virol.">
        <title>Novel phages of Pseudomonas syringae unveil numerous potential auxiliary metabolic genes.</title>
        <authorList>
            <person name="Feltin C."/>
            <person name="Garneau J.R."/>
            <person name="Morris C.E."/>
            <person name="Berard A."/>
            <person name="Torres-Barcelo C."/>
        </authorList>
    </citation>
    <scope>NUCLEOTIDE SEQUENCE</scope>
</reference>
<name>A0AAU6VZI0_9VIRU</name>
<evidence type="ECO:0000313" key="1">
    <source>
        <dbReference type="EMBL" id="XAI69846.1"/>
    </source>
</evidence>
<sequence>MKEKMEAIKQLYSQCSRTMCPKLLQELLSKAA</sequence>
<gene>
    <name evidence="1" type="ORF">Lyrsu03_00048</name>
</gene>